<dbReference type="SMART" id="SM00304">
    <property type="entry name" value="HAMP"/>
    <property type="match status" value="1"/>
</dbReference>
<dbReference type="GO" id="GO:0006935">
    <property type="term" value="P:chemotaxis"/>
    <property type="evidence" value="ECO:0007669"/>
    <property type="project" value="UniProtKB-KW"/>
</dbReference>
<dbReference type="Gene3D" id="1.20.120.30">
    <property type="entry name" value="Aspartate receptor, ligand-binding domain"/>
    <property type="match status" value="1"/>
</dbReference>
<sequence length="566" mass="62505">MNNMFSRMNYVVKKYFGYIMSKLSLSESRLGILFGFTLVISLFSLLQIFSIGYLSHILKSTKANVEITHRNHQQEALMDRARMELLIASDKLNRAGIYYMEDKETGSEGSWQSLLNEALQSLQQSQDSYLQLQAVSAQDSRQELNELKESYHQLYQGLAEIAQGLAQKHNIDTFFDVPIQGFQSDFTEKYYRYLQESEKGSTAMDEQLLSSLSSAKQIIIGALAILLVLAFSAWLGVTRWMIAPLNHLISRINKIAAGDLSHRIEDTSFACREIRQLTYSVRHMQEGLVALVSQVRGGAEVILTGVNQITADNHRLSEQTHSQTQSLAVTAQSMQQLTVRVKQNSMSAEQANHLVNEARDTASQGGEMMSNVVSSMADISTGSREISEIITLIESVAFQTNILALNAAIEAAHAGEHGRGFSVVAREVGTLAHQSGHSAQNIKRLIQHSANSVSTGASLVNRSGENLQAIIDVVKKVTDLMAEITTASHYQSKGIEEMAAQVEMINGATKQNAALVEQSAHASEVLQQQTLQLNQSVARFHLPVEKYSPLRLAKESTIAAIDSRVS</sequence>
<evidence type="ECO:0000313" key="16">
    <source>
        <dbReference type="Proteomes" id="UP000001019"/>
    </source>
</evidence>
<dbReference type="HOGENOM" id="CLU_000445_107_16_6"/>
<dbReference type="SMART" id="SM00283">
    <property type="entry name" value="MA"/>
    <property type="match status" value="1"/>
</dbReference>
<evidence type="ECO:0000313" key="15">
    <source>
        <dbReference type="EMBL" id="AAS63037.1"/>
    </source>
</evidence>
<dbReference type="PROSITE" id="PS50111">
    <property type="entry name" value="CHEMOTAXIS_TRANSDUC_2"/>
    <property type="match status" value="1"/>
</dbReference>
<gene>
    <name evidence="15" type="primary">cheD2</name>
    <name evidence="15" type="ordered locus">YP_2855</name>
</gene>
<feature type="domain" description="Methyl-accepting transducer" evidence="13">
    <location>
        <begin position="298"/>
        <end position="527"/>
    </location>
</feature>
<dbReference type="GO" id="GO:0005886">
    <property type="term" value="C:plasma membrane"/>
    <property type="evidence" value="ECO:0007669"/>
    <property type="project" value="UniProtKB-SubCell"/>
</dbReference>
<dbReference type="Proteomes" id="UP000001019">
    <property type="component" value="Chromosome"/>
</dbReference>
<keyword evidence="7 12" id="KW-1133">Transmembrane helix</keyword>
<proteinExistence type="inferred from homology"/>
<dbReference type="InterPro" id="IPR035440">
    <property type="entry name" value="4HB_MCP_dom_sf"/>
</dbReference>
<dbReference type="PANTHER" id="PTHR43531:SF14">
    <property type="entry name" value="METHYL-ACCEPTING CHEMOTAXIS PROTEIN I-RELATED"/>
    <property type="match status" value="1"/>
</dbReference>
<evidence type="ECO:0000259" key="14">
    <source>
        <dbReference type="PROSITE" id="PS50885"/>
    </source>
</evidence>
<keyword evidence="4" id="KW-0145">Chemotaxis</keyword>
<dbReference type="GO" id="GO:0004888">
    <property type="term" value="F:transmembrane signaling receptor activity"/>
    <property type="evidence" value="ECO:0007669"/>
    <property type="project" value="InterPro"/>
</dbReference>
<evidence type="ECO:0000256" key="6">
    <source>
        <dbReference type="ARBA" id="ARBA00022692"/>
    </source>
</evidence>
<keyword evidence="2" id="KW-1003">Cell membrane</keyword>
<dbReference type="CDD" id="cd19407">
    <property type="entry name" value="Tar_Tsr_sensor"/>
    <property type="match status" value="1"/>
</dbReference>
<keyword evidence="3" id="KW-0488">Methylation</keyword>
<reference evidence="16" key="1">
    <citation type="journal article" date="2004" name="DNA Res.">
        <title>Complete genome sequence of Yersinia pestis strain 91001, an isolate avirulent to humans.</title>
        <authorList>
            <person name="Song Y."/>
            <person name="Tong Z."/>
            <person name="Wang J."/>
            <person name="Wang L."/>
            <person name="Guo Z."/>
            <person name="Han Y."/>
            <person name="Zhang J."/>
            <person name="Pei D."/>
            <person name="Zhou D."/>
            <person name="Qin H."/>
            <person name="Pang X."/>
            <person name="Han Y."/>
            <person name="Zhai J."/>
            <person name="Li M."/>
            <person name="Cui B."/>
            <person name="Qi Z."/>
            <person name="Jin L."/>
            <person name="Dai R."/>
            <person name="Chen F."/>
            <person name="Li S."/>
            <person name="Ye C."/>
            <person name="Du Z."/>
            <person name="Lin W."/>
            <person name="Wang J."/>
            <person name="Yu J."/>
            <person name="Yang H."/>
            <person name="Wang J."/>
            <person name="Huang P."/>
            <person name="Yang R."/>
        </authorList>
    </citation>
    <scope>NUCLEOTIDE SEQUENCE [LARGE SCALE GENOMIC DNA]</scope>
    <source>
        <strain evidence="16">91001 / Biovar Mediaevalis</strain>
    </source>
</reference>
<feature type="domain" description="HAMP" evidence="14">
    <location>
        <begin position="239"/>
        <end position="293"/>
    </location>
</feature>
<keyword evidence="5" id="KW-0997">Cell inner membrane</keyword>
<keyword evidence="9 11" id="KW-0807">Transducer</keyword>
<comment type="similarity">
    <text evidence="10">Belongs to the methyl-accepting chemotaxis (MCP) protein family.</text>
</comment>
<evidence type="ECO:0000256" key="8">
    <source>
        <dbReference type="ARBA" id="ARBA00023136"/>
    </source>
</evidence>
<evidence type="ECO:0000256" key="1">
    <source>
        <dbReference type="ARBA" id="ARBA00004429"/>
    </source>
</evidence>
<dbReference type="SUPFAM" id="SSF47170">
    <property type="entry name" value="Aspartate receptor, ligand-binding domain"/>
    <property type="match status" value="1"/>
</dbReference>
<evidence type="ECO:0000256" key="2">
    <source>
        <dbReference type="ARBA" id="ARBA00022475"/>
    </source>
</evidence>
<evidence type="ECO:0000256" key="5">
    <source>
        <dbReference type="ARBA" id="ARBA00022519"/>
    </source>
</evidence>
<dbReference type="AlphaFoldDB" id="A0A0H2W6S3"/>
<name>A0A0H2W6S3_YERPE</name>
<dbReference type="EnsemblBacteria" id="AAS63037">
    <property type="protein sequence ID" value="AAS63037"/>
    <property type="gene ID" value="YP_2855"/>
</dbReference>
<dbReference type="FunFam" id="1.10.287.950:FF:000001">
    <property type="entry name" value="Methyl-accepting chemotaxis sensory transducer"/>
    <property type="match status" value="1"/>
</dbReference>
<evidence type="ECO:0000256" key="12">
    <source>
        <dbReference type="SAM" id="Phobius"/>
    </source>
</evidence>
<dbReference type="InterPro" id="IPR004090">
    <property type="entry name" value="Chemotax_Me-accpt_rcpt"/>
</dbReference>
<dbReference type="Pfam" id="PF00672">
    <property type="entry name" value="HAMP"/>
    <property type="match status" value="1"/>
</dbReference>
<protein>
    <submittedName>
        <fullName evidence="15">Methyl-accepting chemotaxis protein</fullName>
    </submittedName>
</protein>
<evidence type="ECO:0000256" key="10">
    <source>
        <dbReference type="ARBA" id="ARBA00029447"/>
    </source>
</evidence>
<evidence type="ECO:0000256" key="4">
    <source>
        <dbReference type="ARBA" id="ARBA00022500"/>
    </source>
</evidence>
<dbReference type="PROSITE" id="PS50885">
    <property type="entry name" value="HAMP"/>
    <property type="match status" value="1"/>
</dbReference>
<evidence type="ECO:0000256" key="7">
    <source>
        <dbReference type="ARBA" id="ARBA00022989"/>
    </source>
</evidence>
<dbReference type="Pfam" id="PF00015">
    <property type="entry name" value="MCPsignal"/>
    <property type="match status" value="1"/>
</dbReference>
<dbReference type="GO" id="GO:0007165">
    <property type="term" value="P:signal transduction"/>
    <property type="evidence" value="ECO:0007669"/>
    <property type="project" value="UniProtKB-KW"/>
</dbReference>
<evidence type="ECO:0000259" key="13">
    <source>
        <dbReference type="PROSITE" id="PS50111"/>
    </source>
</evidence>
<organism evidence="15 16">
    <name type="scientific">Yersinia pestis</name>
    <dbReference type="NCBI Taxonomy" id="632"/>
    <lineage>
        <taxon>Bacteria</taxon>
        <taxon>Pseudomonadati</taxon>
        <taxon>Pseudomonadota</taxon>
        <taxon>Gammaproteobacteria</taxon>
        <taxon>Enterobacterales</taxon>
        <taxon>Yersiniaceae</taxon>
        <taxon>Yersinia</taxon>
    </lineage>
</organism>
<dbReference type="Gene3D" id="1.10.287.950">
    <property type="entry name" value="Methyl-accepting chemotaxis protein"/>
    <property type="match status" value="1"/>
</dbReference>
<evidence type="ECO:0000256" key="3">
    <source>
        <dbReference type="ARBA" id="ARBA00022481"/>
    </source>
</evidence>
<dbReference type="CDD" id="cd11386">
    <property type="entry name" value="MCP_signal"/>
    <property type="match status" value="1"/>
</dbReference>
<dbReference type="SUPFAM" id="SSF58104">
    <property type="entry name" value="Methyl-accepting chemotaxis protein (MCP) signaling domain"/>
    <property type="match status" value="1"/>
</dbReference>
<dbReference type="InterPro" id="IPR003122">
    <property type="entry name" value="Tar_rcpt_lig-bd"/>
</dbReference>
<dbReference type="CDD" id="cd06225">
    <property type="entry name" value="HAMP"/>
    <property type="match status" value="1"/>
</dbReference>
<evidence type="ECO:0000256" key="11">
    <source>
        <dbReference type="PROSITE-ProRule" id="PRU00284"/>
    </source>
</evidence>
<dbReference type="PANTHER" id="PTHR43531">
    <property type="entry name" value="PROTEIN ICFG"/>
    <property type="match status" value="1"/>
</dbReference>
<feature type="transmembrane region" description="Helical" evidence="12">
    <location>
        <begin position="218"/>
        <end position="242"/>
    </location>
</feature>
<dbReference type="PRINTS" id="PR00260">
    <property type="entry name" value="CHEMTRNSDUCR"/>
</dbReference>
<comment type="subcellular location">
    <subcellularLocation>
        <location evidence="1">Cell inner membrane</location>
        <topology evidence="1">Multi-pass membrane protein</topology>
    </subcellularLocation>
</comment>
<feature type="transmembrane region" description="Helical" evidence="12">
    <location>
        <begin position="30"/>
        <end position="54"/>
    </location>
</feature>
<dbReference type="InterPro" id="IPR051310">
    <property type="entry name" value="MCP_chemotaxis"/>
</dbReference>
<accession>A0A0H2W6S3</accession>
<dbReference type="EMBL" id="AE017042">
    <property type="protein sequence ID" value="AAS63037.1"/>
    <property type="molecule type" value="Genomic_DNA"/>
</dbReference>
<dbReference type="Pfam" id="PF02203">
    <property type="entry name" value="TarH"/>
    <property type="match status" value="1"/>
</dbReference>
<dbReference type="SMART" id="SM00319">
    <property type="entry name" value="TarH"/>
    <property type="match status" value="1"/>
</dbReference>
<dbReference type="InterPro" id="IPR004089">
    <property type="entry name" value="MCPsignal_dom"/>
</dbReference>
<keyword evidence="8 12" id="KW-0472">Membrane</keyword>
<keyword evidence="6 12" id="KW-0812">Transmembrane</keyword>
<evidence type="ECO:0000256" key="9">
    <source>
        <dbReference type="ARBA" id="ARBA00023224"/>
    </source>
</evidence>
<dbReference type="InterPro" id="IPR003660">
    <property type="entry name" value="HAMP_dom"/>
</dbReference>
<dbReference type="KEGG" id="ypm:YP_2855"/>